<evidence type="ECO:0000313" key="1">
    <source>
        <dbReference type="EMBL" id="KIJ44507.1"/>
    </source>
</evidence>
<gene>
    <name evidence="1" type="ORF">M422DRAFT_252114</name>
</gene>
<proteinExistence type="predicted"/>
<dbReference type="OrthoDB" id="5413179at2759"/>
<sequence length="120" mass="13506">MPKVHILTHFADIIAEFGQIPQFSTPTVELPHQGLNLTYSQSNKVNATDETLRYAGYKDAIAVMVANFSAILRNPSTVDKKILSNLRKGLSWLPTRKARLATARENRARMQPKKIDSNEK</sequence>
<evidence type="ECO:0000313" key="2">
    <source>
        <dbReference type="Proteomes" id="UP000054279"/>
    </source>
</evidence>
<dbReference type="HOGENOM" id="CLU_2224849_0_0_1"/>
<keyword evidence="2" id="KW-1185">Reference proteome</keyword>
<name>A0A0C9VQD6_SPHS4</name>
<organism evidence="1 2">
    <name type="scientific">Sphaerobolus stellatus (strain SS14)</name>
    <dbReference type="NCBI Taxonomy" id="990650"/>
    <lineage>
        <taxon>Eukaryota</taxon>
        <taxon>Fungi</taxon>
        <taxon>Dikarya</taxon>
        <taxon>Basidiomycota</taxon>
        <taxon>Agaricomycotina</taxon>
        <taxon>Agaricomycetes</taxon>
        <taxon>Phallomycetidae</taxon>
        <taxon>Geastrales</taxon>
        <taxon>Sphaerobolaceae</taxon>
        <taxon>Sphaerobolus</taxon>
    </lineage>
</organism>
<accession>A0A0C9VQD6</accession>
<dbReference type="EMBL" id="KN837117">
    <property type="protein sequence ID" value="KIJ44507.1"/>
    <property type="molecule type" value="Genomic_DNA"/>
</dbReference>
<dbReference type="Proteomes" id="UP000054279">
    <property type="component" value="Unassembled WGS sequence"/>
</dbReference>
<protein>
    <submittedName>
        <fullName evidence="1">Uncharacterized protein</fullName>
    </submittedName>
</protein>
<reference evidence="1 2" key="1">
    <citation type="submission" date="2014-06" db="EMBL/GenBank/DDBJ databases">
        <title>Evolutionary Origins and Diversification of the Mycorrhizal Mutualists.</title>
        <authorList>
            <consortium name="DOE Joint Genome Institute"/>
            <consortium name="Mycorrhizal Genomics Consortium"/>
            <person name="Kohler A."/>
            <person name="Kuo A."/>
            <person name="Nagy L.G."/>
            <person name="Floudas D."/>
            <person name="Copeland A."/>
            <person name="Barry K.W."/>
            <person name="Cichocki N."/>
            <person name="Veneault-Fourrey C."/>
            <person name="LaButti K."/>
            <person name="Lindquist E.A."/>
            <person name="Lipzen A."/>
            <person name="Lundell T."/>
            <person name="Morin E."/>
            <person name="Murat C."/>
            <person name="Riley R."/>
            <person name="Ohm R."/>
            <person name="Sun H."/>
            <person name="Tunlid A."/>
            <person name="Henrissat B."/>
            <person name="Grigoriev I.V."/>
            <person name="Hibbett D.S."/>
            <person name="Martin F."/>
        </authorList>
    </citation>
    <scope>NUCLEOTIDE SEQUENCE [LARGE SCALE GENOMIC DNA]</scope>
    <source>
        <strain evidence="1 2">SS14</strain>
    </source>
</reference>
<dbReference type="AlphaFoldDB" id="A0A0C9VQD6"/>